<evidence type="ECO:0000313" key="2">
    <source>
        <dbReference type="EMBL" id="RCN25640.1"/>
    </source>
</evidence>
<feature type="compositionally biased region" description="Basic and acidic residues" evidence="1">
    <location>
        <begin position="102"/>
        <end position="111"/>
    </location>
</feature>
<evidence type="ECO:0000313" key="3">
    <source>
        <dbReference type="Proteomes" id="UP000252519"/>
    </source>
</evidence>
<feature type="compositionally biased region" description="Polar residues" evidence="1">
    <location>
        <begin position="11"/>
        <end position="21"/>
    </location>
</feature>
<sequence length="136" mass="15691">MMPLDELDPPDNTQGGSNERTQLIDPLKSSKKGSMSEKKSSIKNITPVEVPAPLANKLKEKLQNDKRKEVEKNKEEKAVKTKKMDRTQKSDFLRTRPTQTSERMRGDERSSTKRRRDRSLEEEEVKTEPTMPDDYG</sequence>
<name>A0A368F3Q8_ANCCA</name>
<protein>
    <submittedName>
        <fullName evidence="2">Uncharacterized protein</fullName>
    </submittedName>
</protein>
<feature type="compositionally biased region" description="Basic and acidic residues" evidence="1">
    <location>
        <begin position="57"/>
        <end position="94"/>
    </location>
</feature>
<dbReference type="EMBL" id="JOJR01010968">
    <property type="protein sequence ID" value="RCN25640.1"/>
    <property type="molecule type" value="Genomic_DNA"/>
</dbReference>
<organism evidence="2 3">
    <name type="scientific">Ancylostoma caninum</name>
    <name type="common">Dog hookworm</name>
    <dbReference type="NCBI Taxonomy" id="29170"/>
    <lineage>
        <taxon>Eukaryota</taxon>
        <taxon>Metazoa</taxon>
        <taxon>Ecdysozoa</taxon>
        <taxon>Nematoda</taxon>
        <taxon>Chromadorea</taxon>
        <taxon>Rhabditida</taxon>
        <taxon>Rhabditina</taxon>
        <taxon>Rhabditomorpha</taxon>
        <taxon>Strongyloidea</taxon>
        <taxon>Ancylostomatidae</taxon>
        <taxon>Ancylostomatinae</taxon>
        <taxon>Ancylostoma</taxon>
    </lineage>
</organism>
<evidence type="ECO:0000256" key="1">
    <source>
        <dbReference type="SAM" id="MobiDB-lite"/>
    </source>
</evidence>
<dbReference type="Proteomes" id="UP000252519">
    <property type="component" value="Unassembled WGS sequence"/>
</dbReference>
<comment type="caution">
    <text evidence="2">The sequence shown here is derived from an EMBL/GenBank/DDBJ whole genome shotgun (WGS) entry which is preliminary data.</text>
</comment>
<feature type="region of interest" description="Disordered" evidence="1">
    <location>
        <begin position="1"/>
        <end position="136"/>
    </location>
</feature>
<accession>A0A368F3Q8</accession>
<reference evidence="2 3" key="1">
    <citation type="submission" date="2014-10" db="EMBL/GenBank/DDBJ databases">
        <title>Draft genome of the hookworm Ancylostoma caninum.</title>
        <authorList>
            <person name="Mitreva M."/>
        </authorList>
    </citation>
    <scope>NUCLEOTIDE SEQUENCE [LARGE SCALE GENOMIC DNA]</scope>
    <source>
        <strain evidence="2 3">Baltimore</strain>
    </source>
</reference>
<keyword evidence="3" id="KW-1185">Reference proteome</keyword>
<proteinExistence type="predicted"/>
<gene>
    <name evidence="2" type="ORF">ANCCAN_28646</name>
</gene>
<dbReference type="AlphaFoldDB" id="A0A368F3Q8"/>